<dbReference type="EMBL" id="JACWZY010000002">
    <property type="protein sequence ID" value="MBD2699893.1"/>
    <property type="molecule type" value="Genomic_DNA"/>
</dbReference>
<proteinExistence type="predicted"/>
<evidence type="ECO:0000313" key="2">
    <source>
        <dbReference type="Proteomes" id="UP000598820"/>
    </source>
</evidence>
<dbReference type="Proteomes" id="UP000598820">
    <property type="component" value="Unassembled WGS sequence"/>
</dbReference>
<reference evidence="1" key="1">
    <citation type="submission" date="2020-09" db="EMBL/GenBank/DDBJ databases">
        <authorList>
            <person name="Kim M.K."/>
        </authorList>
    </citation>
    <scope>NUCLEOTIDE SEQUENCE</scope>
    <source>
        <strain evidence="1">BT702</strain>
    </source>
</reference>
<comment type="caution">
    <text evidence="1">The sequence shown here is derived from an EMBL/GenBank/DDBJ whole genome shotgun (WGS) entry which is preliminary data.</text>
</comment>
<accession>A0A926XTC1</accession>
<evidence type="ECO:0000313" key="1">
    <source>
        <dbReference type="EMBL" id="MBD2699893.1"/>
    </source>
</evidence>
<protein>
    <submittedName>
        <fullName evidence="1">Uncharacterized protein</fullName>
    </submittedName>
</protein>
<dbReference type="AlphaFoldDB" id="A0A926XTC1"/>
<sequence length="62" mass="6905">MSKLPGCCQTMESVKAITQSFGTYHQQTIQGNGSFTPFSQINGYQLSIFGEPISSVTYNFRF</sequence>
<dbReference type="RefSeq" id="WP_190885728.1">
    <property type="nucleotide sequence ID" value="NZ_JACWZY010000002.1"/>
</dbReference>
<organism evidence="1 2">
    <name type="scientific">Spirosoma profusum</name>
    <dbReference type="NCBI Taxonomy" id="2771354"/>
    <lineage>
        <taxon>Bacteria</taxon>
        <taxon>Pseudomonadati</taxon>
        <taxon>Bacteroidota</taxon>
        <taxon>Cytophagia</taxon>
        <taxon>Cytophagales</taxon>
        <taxon>Cytophagaceae</taxon>
        <taxon>Spirosoma</taxon>
    </lineage>
</organism>
<gene>
    <name evidence="1" type="ORF">IC229_04555</name>
</gene>
<keyword evidence="2" id="KW-1185">Reference proteome</keyword>
<name>A0A926XTC1_9BACT</name>